<dbReference type="EMBL" id="ML978129">
    <property type="protein sequence ID" value="KAF2096576.1"/>
    <property type="molecule type" value="Genomic_DNA"/>
</dbReference>
<evidence type="ECO:0000313" key="3">
    <source>
        <dbReference type="Proteomes" id="UP000799772"/>
    </source>
</evidence>
<protein>
    <submittedName>
        <fullName evidence="2">Uncharacterized protein</fullName>
    </submittedName>
</protein>
<proteinExistence type="predicted"/>
<organism evidence="2 3">
    <name type="scientific">Rhizodiscina lignyota</name>
    <dbReference type="NCBI Taxonomy" id="1504668"/>
    <lineage>
        <taxon>Eukaryota</taxon>
        <taxon>Fungi</taxon>
        <taxon>Dikarya</taxon>
        <taxon>Ascomycota</taxon>
        <taxon>Pezizomycotina</taxon>
        <taxon>Dothideomycetes</taxon>
        <taxon>Pleosporomycetidae</taxon>
        <taxon>Aulographales</taxon>
        <taxon>Rhizodiscinaceae</taxon>
        <taxon>Rhizodiscina</taxon>
    </lineage>
</organism>
<comment type="caution">
    <text evidence="2">The sequence shown here is derived from an EMBL/GenBank/DDBJ whole genome shotgun (WGS) entry which is preliminary data.</text>
</comment>
<accession>A0A9P4I7E8</accession>
<feature type="compositionally biased region" description="Basic and acidic residues" evidence="1">
    <location>
        <begin position="94"/>
        <end position="104"/>
    </location>
</feature>
<reference evidence="2" key="1">
    <citation type="journal article" date="2020" name="Stud. Mycol.">
        <title>101 Dothideomycetes genomes: a test case for predicting lifestyles and emergence of pathogens.</title>
        <authorList>
            <person name="Haridas S."/>
            <person name="Albert R."/>
            <person name="Binder M."/>
            <person name="Bloem J."/>
            <person name="Labutti K."/>
            <person name="Salamov A."/>
            <person name="Andreopoulos B."/>
            <person name="Baker S."/>
            <person name="Barry K."/>
            <person name="Bills G."/>
            <person name="Bluhm B."/>
            <person name="Cannon C."/>
            <person name="Castanera R."/>
            <person name="Culley D."/>
            <person name="Daum C."/>
            <person name="Ezra D."/>
            <person name="Gonzalez J."/>
            <person name="Henrissat B."/>
            <person name="Kuo A."/>
            <person name="Liang C."/>
            <person name="Lipzen A."/>
            <person name="Lutzoni F."/>
            <person name="Magnuson J."/>
            <person name="Mondo S."/>
            <person name="Nolan M."/>
            <person name="Ohm R."/>
            <person name="Pangilinan J."/>
            <person name="Park H.-J."/>
            <person name="Ramirez L."/>
            <person name="Alfaro M."/>
            <person name="Sun H."/>
            <person name="Tritt A."/>
            <person name="Yoshinaga Y."/>
            <person name="Zwiers L.-H."/>
            <person name="Turgeon B."/>
            <person name="Goodwin S."/>
            <person name="Spatafora J."/>
            <person name="Crous P."/>
            <person name="Grigoriev I."/>
        </authorList>
    </citation>
    <scope>NUCLEOTIDE SEQUENCE</scope>
    <source>
        <strain evidence="2">CBS 133067</strain>
    </source>
</reference>
<feature type="compositionally biased region" description="Basic and acidic residues" evidence="1">
    <location>
        <begin position="149"/>
        <end position="160"/>
    </location>
</feature>
<sequence length="160" mass="18174">MAPVPANSIWSQMDYVPPRGSCNHKDGIMYPKCSCMRFMLHPLKSATSFDCDGCGHHASFHNMENKDDEEIIKRWETQEQGQNPEKPQKKRRLKEIENGAKEEIFNLPTVPALAGRRKPPANRGPNAKIKPSRKAPSHSAVQTRGSQVIHEDERFIELDD</sequence>
<evidence type="ECO:0000256" key="1">
    <source>
        <dbReference type="SAM" id="MobiDB-lite"/>
    </source>
</evidence>
<gene>
    <name evidence="2" type="ORF">NA57DRAFT_78181</name>
</gene>
<dbReference type="OrthoDB" id="5424021at2759"/>
<keyword evidence="3" id="KW-1185">Reference proteome</keyword>
<feature type="region of interest" description="Disordered" evidence="1">
    <location>
        <begin position="76"/>
        <end position="160"/>
    </location>
</feature>
<dbReference type="AlphaFoldDB" id="A0A9P4I7E8"/>
<evidence type="ECO:0000313" key="2">
    <source>
        <dbReference type="EMBL" id="KAF2096576.1"/>
    </source>
</evidence>
<dbReference type="Proteomes" id="UP000799772">
    <property type="component" value="Unassembled WGS sequence"/>
</dbReference>
<name>A0A9P4I7E8_9PEZI</name>